<comment type="similarity">
    <text evidence="1 4">Belongs to the aldehyde dehydrogenase family.</text>
</comment>
<dbReference type="SUPFAM" id="SSF53720">
    <property type="entry name" value="ALDH-like"/>
    <property type="match status" value="1"/>
</dbReference>
<organism evidence="6 7">
    <name type="scientific">Microbacterium lushaniae</name>
    <dbReference type="NCBI Taxonomy" id="2614639"/>
    <lineage>
        <taxon>Bacteria</taxon>
        <taxon>Bacillati</taxon>
        <taxon>Actinomycetota</taxon>
        <taxon>Actinomycetes</taxon>
        <taxon>Micrococcales</taxon>
        <taxon>Microbacteriaceae</taxon>
        <taxon>Microbacterium</taxon>
    </lineage>
</organism>
<dbReference type="FunFam" id="3.40.309.10:FF:000009">
    <property type="entry name" value="Aldehyde dehydrogenase A"/>
    <property type="match status" value="1"/>
</dbReference>
<dbReference type="InterPro" id="IPR015590">
    <property type="entry name" value="Aldehyde_DH_dom"/>
</dbReference>
<keyword evidence="7" id="KW-1185">Reference proteome</keyword>
<sequence length="485" mass="51166">MTTESDNRLFVGGEWRPARSTARIEVEDPYARTTVGVAADGSFDDVDAAVHAARTAFDRGPWPRMAPDERATYLERLADELERRGESTASLVTGEIGQPVGFSRIVNIALPTRHLRYFADMIRGFAFEEQRANDGGPGISVVRLEPVGVAGLITPWNYPQSILTAKLAPALAVGCTVVIKPAAETPLDALALAAAVEAVGFPPGVVNVVTGGRETGDALVKHPGVDKIAFTGSTAAGRIIARNCGERLIPVTLELGGKSAAIVAEDADIEVALAGLRSGSFMNSGQTCFLLSRVLVPRTRKDEVLEGLVELARSFRLGDPRDPATDMGPLVSERIRGRVRTMVEDARGDGAQILTGGRDLPGESGYFYEPTIIAGAAADSQIAREEIFGPVVTVFEYDGIDEAIALANDSRYGLGGAVFSADTAAALDIARAVQTGTIGVNGYAPDLATPFGGYKESGLGREQGTEVLYNYLNTKAINTSIGQSA</sequence>
<dbReference type="InterPro" id="IPR016163">
    <property type="entry name" value="Ald_DH_C"/>
</dbReference>
<dbReference type="Gene3D" id="3.40.309.10">
    <property type="entry name" value="Aldehyde Dehydrogenase, Chain A, domain 2"/>
    <property type="match status" value="1"/>
</dbReference>
<dbReference type="PROSITE" id="PS00687">
    <property type="entry name" value="ALDEHYDE_DEHYDR_GLU"/>
    <property type="match status" value="1"/>
</dbReference>
<gene>
    <name evidence="6" type="ORF">F6J85_16440</name>
</gene>
<dbReference type="Pfam" id="PF00171">
    <property type="entry name" value="Aldedh"/>
    <property type="match status" value="1"/>
</dbReference>
<proteinExistence type="inferred from homology"/>
<reference evidence="7" key="1">
    <citation type="submission" date="2019-09" db="EMBL/GenBank/DDBJ databases">
        <title>Mumia zhuanghuii sp. nov. isolated from the intestinal contents of plateau pika (Ochotona curzoniae) in the Qinghai-Tibet plateau of China.</title>
        <authorList>
            <person name="Tian Z."/>
        </authorList>
    </citation>
    <scope>NUCLEOTIDE SEQUENCE [LARGE SCALE GENOMIC DNA]</scope>
    <source>
        <strain evidence="7">L-031</strain>
    </source>
</reference>
<accession>A0A5J6L944</accession>
<dbReference type="EMBL" id="CP044232">
    <property type="protein sequence ID" value="QEW04990.1"/>
    <property type="molecule type" value="Genomic_DNA"/>
</dbReference>
<keyword evidence="2 4" id="KW-0560">Oxidoreductase</keyword>
<dbReference type="InterPro" id="IPR029510">
    <property type="entry name" value="Ald_DH_CS_GLU"/>
</dbReference>
<feature type="domain" description="Aldehyde dehydrogenase" evidence="5">
    <location>
        <begin position="15"/>
        <end position="477"/>
    </location>
</feature>
<evidence type="ECO:0000313" key="6">
    <source>
        <dbReference type="EMBL" id="QEW04990.1"/>
    </source>
</evidence>
<dbReference type="PANTHER" id="PTHR42804:SF1">
    <property type="entry name" value="ALDEHYDE DEHYDROGENASE-RELATED"/>
    <property type="match status" value="1"/>
</dbReference>
<evidence type="ECO:0000313" key="7">
    <source>
        <dbReference type="Proteomes" id="UP000325516"/>
    </source>
</evidence>
<evidence type="ECO:0000256" key="4">
    <source>
        <dbReference type="RuleBase" id="RU003345"/>
    </source>
</evidence>
<dbReference type="Proteomes" id="UP000325516">
    <property type="component" value="Chromosome"/>
</dbReference>
<dbReference type="InterPro" id="IPR016162">
    <property type="entry name" value="Ald_DH_N"/>
</dbReference>
<evidence type="ECO:0000256" key="1">
    <source>
        <dbReference type="ARBA" id="ARBA00009986"/>
    </source>
</evidence>
<evidence type="ECO:0000259" key="5">
    <source>
        <dbReference type="Pfam" id="PF00171"/>
    </source>
</evidence>
<dbReference type="PANTHER" id="PTHR42804">
    <property type="entry name" value="ALDEHYDE DEHYDROGENASE"/>
    <property type="match status" value="1"/>
</dbReference>
<dbReference type="GO" id="GO:0016620">
    <property type="term" value="F:oxidoreductase activity, acting on the aldehyde or oxo group of donors, NAD or NADP as acceptor"/>
    <property type="evidence" value="ECO:0007669"/>
    <property type="project" value="InterPro"/>
</dbReference>
<dbReference type="FunFam" id="3.40.605.10:FF:000026">
    <property type="entry name" value="Aldehyde dehydrogenase, putative"/>
    <property type="match status" value="1"/>
</dbReference>
<name>A0A5J6L944_9MICO</name>
<dbReference type="CDD" id="cd07139">
    <property type="entry name" value="ALDH_AldA-Rv0768"/>
    <property type="match status" value="1"/>
</dbReference>
<evidence type="ECO:0000256" key="2">
    <source>
        <dbReference type="ARBA" id="ARBA00023002"/>
    </source>
</evidence>
<protein>
    <submittedName>
        <fullName evidence="6">Aldehyde dehydrogenase</fullName>
    </submittedName>
</protein>
<dbReference type="AlphaFoldDB" id="A0A5J6L944"/>
<feature type="active site" evidence="3">
    <location>
        <position position="254"/>
    </location>
</feature>
<evidence type="ECO:0000256" key="3">
    <source>
        <dbReference type="PROSITE-ProRule" id="PRU10007"/>
    </source>
</evidence>
<dbReference type="FunFam" id="3.40.605.10:FF:000007">
    <property type="entry name" value="NAD/NADP-dependent betaine aldehyde dehydrogenase"/>
    <property type="match status" value="1"/>
</dbReference>
<dbReference type="Gene3D" id="3.40.605.10">
    <property type="entry name" value="Aldehyde Dehydrogenase, Chain A, domain 1"/>
    <property type="match status" value="1"/>
</dbReference>
<dbReference type="KEGG" id="mlz:F6J85_16440"/>
<dbReference type="InterPro" id="IPR016161">
    <property type="entry name" value="Ald_DH/histidinol_DH"/>
</dbReference>